<name>A0A846WQ87_9ACTN</name>
<proteinExistence type="predicted"/>
<reference evidence="1 2" key="1">
    <citation type="submission" date="2020-04" db="EMBL/GenBank/DDBJ databases">
        <title>MicrobeNet Type strains.</title>
        <authorList>
            <person name="Nicholson A.C."/>
        </authorList>
    </citation>
    <scope>NUCLEOTIDE SEQUENCE [LARGE SCALE GENOMIC DNA]</scope>
    <source>
        <strain evidence="1 2">ATCC BAA-14</strain>
    </source>
</reference>
<comment type="caution">
    <text evidence="1">The sequence shown here is derived from an EMBL/GenBank/DDBJ whole genome shotgun (WGS) entry which is preliminary data.</text>
</comment>
<organism evidence="1 2">
    <name type="scientific">Gordonia polyisoprenivorans</name>
    <dbReference type="NCBI Taxonomy" id="84595"/>
    <lineage>
        <taxon>Bacteria</taxon>
        <taxon>Bacillati</taxon>
        <taxon>Actinomycetota</taxon>
        <taxon>Actinomycetes</taxon>
        <taxon>Mycobacteriales</taxon>
        <taxon>Gordoniaceae</taxon>
        <taxon>Gordonia</taxon>
    </lineage>
</organism>
<dbReference type="EMBL" id="JAAXPC010000012">
    <property type="protein sequence ID" value="NKY03798.1"/>
    <property type="molecule type" value="Genomic_DNA"/>
</dbReference>
<evidence type="ECO:0000313" key="1">
    <source>
        <dbReference type="EMBL" id="NKY03798.1"/>
    </source>
</evidence>
<dbReference type="AlphaFoldDB" id="A0A846WQ87"/>
<protein>
    <submittedName>
        <fullName evidence="1">Uncharacterized protein</fullName>
    </submittedName>
</protein>
<dbReference type="RefSeq" id="WP_006367675.1">
    <property type="nucleotide sequence ID" value="NZ_CP073075.1"/>
</dbReference>
<dbReference type="Proteomes" id="UP000563898">
    <property type="component" value="Unassembled WGS sequence"/>
</dbReference>
<accession>A0A846WQ87</accession>
<evidence type="ECO:0000313" key="2">
    <source>
        <dbReference type="Proteomes" id="UP000563898"/>
    </source>
</evidence>
<sequence length="155" mass="17244">MSSQLDDEQTDAWLVAAGRELDGATDRLSEDANRLVTAITANLGRVRRPGRPLDTDTPGVQVSDRVLKQVLAVRIRRTVGRLVVHLLVDGEDGRVDRIRIGLIARYHDVLPSDSEQVRDIMTEVLTELLGPEHAAVAASHLDVRWQDLETHEWSA</sequence>
<gene>
    <name evidence="1" type="ORF">HGA05_19700</name>
</gene>